<evidence type="ECO:0000313" key="1">
    <source>
        <dbReference type="EMBL" id="KAJ1889836.1"/>
    </source>
</evidence>
<keyword evidence="2" id="KW-1185">Reference proteome</keyword>
<protein>
    <submittedName>
        <fullName evidence="1">Uncharacterized protein</fullName>
    </submittedName>
</protein>
<comment type="caution">
    <text evidence="1">The sequence shown here is derived from an EMBL/GenBank/DDBJ whole genome shotgun (WGS) entry which is preliminary data.</text>
</comment>
<proteinExistence type="predicted"/>
<evidence type="ECO:0000313" key="2">
    <source>
        <dbReference type="Proteomes" id="UP001150581"/>
    </source>
</evidence>
<feature type="non-terminal residue" evidence="1">
    <location>
        <position position="255"/>
    </location>
</feature>
<name>A0ACC1I7U4_9FUNG</name>
<dbReference type="EMBL" id="JANBPG010001463">
    <property type="protein sequence ID" value="KAJ1889836.1"/>
    <property type="molecule type" value="Genomic_DNA"/>
</dbReference>
<reference evidence="1" key="1">
    <citation type="submission" date="2022-07" db="EMBL/GenBank/DDBJ databases">
        <title>Phylogenomic reconstructions and comparative analyses of Kickxellomycotina fungi.</title>
        <authorList>
            <person name="Reynolds N.K."/>
            <person name="Stajich J.E."/>
            <person name="Barry K."/>
            <person name="Grigoriev I.V."/>
            <person name="Crous P."/>
            <person name="Smith M.E."/>
        </authorList>
    </citation>
    <scope>NUCLEOTIDE SEQUENCE</scope>
    <source>
        <strain evidence="1">Benny 63K</strain>
    </source>
</reference>
<gene>
    <name evidence="1" type="ORF">LPJ66_007822</name>
</gene>
<accession>A0ACC1I7U4</accession>
<dbReference type="Proteomes" id="UP001150581">
    <property type="component" value="Unassembled WGS sequence"/>
</dbReference>
<sequence>MEAVGKTDKPAEPVASEGPAEEKELAPAENLHEPAVEKIEQRPVEYAVRESISRPLVAVEEEEENVFNSVSAQENVQDAQDAQDAQDVEQPAQPVLQEGGPDVIAKPRSVLEINAAVDVVPVTAVLITVDEPIEATAEESDKFDQDMDVDKSDAEAKPPVIDIIVDEHIYIVSDLAEKTLASAKSIKEPLADEPVDVEMTESQGDGDDAARVVASDPAPSTAETTEQPTEQSEETPEDSDAQGNDNTNSNEAARK</sequence>
<organism evidence="1 2">
    <name type="scientific">Kickxella alabastrina</name>
    <dbReference type="NCBI Taxonomy" id="61397"/>
    <lineage>
        <taxon>Eukaryota</taxon>
        <taxon>Fungi</taxon>
        <taxon>Fungi incertae sedis</taxon>
        <taxon>Zoopagomycota</taxon>
        <taxon>Kickxellomycotina</taxon>
        <taxon>Kickxellomycetes</taxon>
        <taxon>Kickxellales</taxon>
        <taxon>Kickxellaceae</taxon>
        <taxon>Kickxella</taxon>
    </lineage>
</organism>